<dbReference type="PROSITE" id="PS50088">
    <property type="entry name" value="ANK_REPEAT"/>
    <property type="match status" value="1"/>
</dbReference>
<evidence type="ECO:0000313" key="7">
    <source>
        <dbReference type="EMBL" id="CAD8626857.1"/>
    </source>
</evidence>
<dbReference type="Gene3D" id="3.40.50.300">
    <property type="entry name" value="P-loop containing nucleotide triphosphate hydrolases"/>
    <property type="match status" value="1"/>
</dbReference>
<feature type="region of interest" description="Disordered" evidence="4">
    <location>
        <begin position="29"/>
        <end position="49"/>
    </location>
</feature>
<dbReference type="PROSITE" id="PS50297">
    <property type="entry name" value="ANK_REP_REGION"/>
    <property type="match status" value="1"/>
</dbReference>
<feature type="repeat" description="ANK" evidence="3">
    <location>
        <begin position="85"/>
        <end position="117"/>
    </location>
</feature>
<dbReference type="InterPro" id="IPR050130">
    <property type="entry name" value="ClpA_ClpB"/>
</dbReference>
<name>A0A6T7VQM6_9CRYP</name>
<reference evidence="7" key="1">
    <citation type="submission" date="2021-01" db="EMBL/GenBank/DDBJ databases">
        <authorList>
            <person name="Corre E."/>
            <person name="Pelletier E."/>
            <person name="Niang G."/>
            <person name="Scheremetjew M."/>
            <person name="Finn R."/>
            <person name="Kale V."/>
            <person name="Holt S."/>
            <person name="Cochrane G."/>
            <person name="Meng A."/>
            <person name="Brown T."/>
            <person name="Cohen L."/>
        </authorList>
    </citation>
    <scope>NUCLEOTIDE SEQUENCE</scope>
    <source>
        <strain evidence="7">CCAP979/52</strain>
    </source>
</reference>
<evidence type="ECO:0000256" key="2">
    <source>
        <dbReference type="ARBA" id="ARBA00022840"/>
    </source>
</evidence>
<dbReference type="AlphaFoldDB" id="A0A6T7VQM6"/>
<evidence type="ECO:0000256" key="3">
    <source>
        <dbReference type="PROSITE-ProRule" id="PRU00023"/>
    </source>
</evidence>
<protein>
    <recommendedName>
        <fullName evidence="5">AAA+ ATPase domain-containing protein</fullName>
    </recommendedName>
</protein>
<dbReference type="Pfam" id="PF07724">
    <property type="entry name" value="AAA_2"/>
    <property type="match status" value="1"/>
</dbReference>
<dbReference type="SUPFAM" id="SSF52540">
    <property type="entry name" value="P-loop containing nucleoside triphosphate hydrolases"/>
    <property type="match status" value="1"/>
</dbReference>
<dbReference type="InterPro" id="IPR003593">
    <property type="entry name" value="AAA+_ATPase"/>
</dbReference>
<accession>A0A6T7VQM6</accession>
<proteinExistence type="predicted"/>
<dbReference type="InterPro" id="IPR027417">
    <property type="entry name" value="P-loop_NTPase"/>
</dbReference>
<organism evidence="7">
    <name type="scientific">Cryptomonas curvata</name>
    <dbReference type="NCBI Taxonomy" id="233186"/>
    <lineage>
        <taxon>Eukaryota</taxon>
        <taxon>Cryptophyceae</taxon>
        <taxon>Cryptomonadales</taxon>
        <taxon>Cryptomonadaceae</taxon>
        <taxon>Cryptomonas</taxon>
    </lineage>
</organism>
<dbReference type="Gene3D" id="1.25.40.20">
    <property type="entry name" value="Ankyrin repeat-containing domain"/>
    <property type="match status" value="1"/>
</dbReference>
<dbReference type="GO" id="GO:0005524">
    <property type="term" value="F:ATP binding"/>
    <property type="evidence" value="ECO:0007669"/>
    <property type="project" value="UniProtKB-KW"/>
</dbReference>
<gene>
    <name evidence="6" type="ORF">CCUR1050_LOCUS4534</name>
    <name evidence="7" type="ORF">CCUR1050_LOCUS4535</name>
</gene>
<evidence type="ECO:0000256" key="1">
    <source>
        <dbReference type="ARBA" id="ARBA00022741"/>
    </source>
</evidence>
<keyword evidence="1" id="KW-0547">Nucleotide-binding</keyword>
<feature type="domain" description="AAA+ ATPase" evidence="5">
    <location>
        <begin position="226"/>
        <end position="386"/>
    </location>
</feature>
<dbReference type="InterPro" id="IPR036770">
    <property type="entry name" value="Ankyrin_rpt-contain_sf"/>
</dbReference>
<evidence type="ECO:0000313" key="6">
    <source>
        <dbReference type="EMBL" id="CAD8626856.1"/>
    </source>
</evidence>
<dbReference type="Pfam" id="PF12796">
    <property type="entry name" value="Ank_2"/>
    <property type="match status" value="1"/>
</dbReference>
<dbReference type="EMBL" id="HBEZ01008141">
    <property type="protein sequence ID" value="CAD8626857.1"/>
    <property type="molecule type" value="Transcribed_RNA"/>
</dbReference>
<dbReference type="InterPro" id="IPR002110">
    <property type="entry name" value="Ankyrin_rpt"/>
</dbReference>
<dbReference type="PANTHER" id="PTHR11638">
    <property type="entry name" value="ATP-DEPENDENT CLP PROTEASE"/>
    <property type="match status" value="1"/>
</dbReference>
<dbReference type="SMART" id="SM00248">
    <property type="entry name" value="ANK"/>
    <property type="match status" value="2"/>
</dbReference>
<dbReference type="EMBL" id="HBEZ01008140">
    <property type="protein sequence ID" value="CAD8626856.1"/>
    <property type="molecule type" value="Transcribed_RNA"/>
</dbReference>
<keyword evidence="3" id="KW-0040">ANK repeat</keyword>
<evidence type="ECO:0000256" key="4">
    <source>
        <dbReference type="SAM" id="MobiDB-lite"/>
    </source>
</evidence>
<dbReference type="SUPFAM" id="SSF48403">
    <property type="entry name" value="Ankyrin repeat"/>
    <property type="match status" value="1"/>
</dbReference>
<evidence type="ECO:0000259" key="5">
    <source>
        <dbReference type="SMART" id="SM00382"/>
    </source>
</evidence>
<dbReference type="GO" id="GO:0016887">
    <property type="term" value="F:ATP hydrolysis activity"/>
    <property type="evidence" value="ECO:0007669"/>
    <property type="project" value="InterPro"/>
</dbReference>
<dbReference type="PANTHER" id="PTHR11638:SF18">
    <property type="entry name" value="HEAT SHOCK PROTEIN 104"/>
    <property type="match status" value="1"/>
</dbReference>
<sequence>MSGRYSDQAMESAAGRDVTVLMPVVHPAAAEEPGPEQQPAPPSFPTSSPQLNDVLIFSVIKKKPRTEFEALVRRGAEVDCLCQRTGRTPLAYAVNENDYRVVRDLIDLRADVNLVMPGGHTALKTAILNPNHDGTEMARLLLSKGAGHEGVRDVVGPSNVNVTVQYWLDQAALYPVTKKKQDQLRPFGLERLLEIYFGVIGERLAARILFERMLGHCSDTGAARGKPLVLLLPGPPGHGKTFATMSLARTLVPEDDILHIICSTLRDDADLFGSRLGGSTRGEYSSDGALVAFLRTRQAKRTVVVLDEFEKLKDLTSALGWDQAKKMYQAFLEPWQDGTLTDQGSQARAAGNKIDCSKTIFICMTNLGQKEIVEFADKHRARIYERQLHDADLAWVQKELVDKEIKPLWERYLKGVSPEMVALYRRFNGIVPFLPFTEHEQVVVADTELRSYLQRYRDPPVLDDSVPLEKRRMVGNLIVHNSLRVARLAAKAYEVYEGASSLQKYAQNVHGMLCSKELSGVLDEARRNKRNLREIWLDIVDDRVEIAFSKPSEDDDTASAAGAAREGPGVLPGAAEACAGSADVHGSGAPAQDAVGLATREMERVGEELGSYDFE</sequence>
<dbReference type="GO" id="GO:0034605">
    <property type="term" value="P:cellular response to heat"/>
    <property type="evidence" value="ECO:0007669"/>
    <property type="project" value="TreeGrafter"/>
</dbReference>
<dbReference type="GO" id="GO:0005737">
    <property type="term" value="C:cytoplasm"/>
    <property type="evidence" value="ECO:0007669"/>
    <property type="project" value="TreeGrafter"/>
</dbReference>
<dbReference type="SMART" id="SM00382">
    <property type="entry name" value="AAA"/>
    <property type="match status" value="1"/>
</dbReference>
<dbReference type="InterPro" id="IPR003959">
    <property type="entry name" value="ATPase_AAA_core"/>
</dbReference>
<keyword evidence="2" id="KW-0067">ATP-binding</keyword>